<dbReference type="InterPro" id="IPR042101">
    <property type="entry name" value="SRP54_N_sf"/>
</dbReference>
<dbReference type="GO" id="GO:0006614">
    <property type="term" value="P:SRP-dependent cotranslational protein targeting to membrane"/>
    <property type="evidence" value="ECO:0007669"/>
    <property type="project" value="InterPro"/>
</dbReference>
<dbReference type="CDD" id="cd17874">
    <property type="entry name" value="FtsY"/>
    <property type="match status" value="1"/>
</dbReference>
<dbReference type="GO" id="GO:0005886">
    <property type="term" value="C:plasma membrane"/>
    <property type="evidence" value="ECO:0007669"/>
    <property type="project" value="UniProtKB-SubCell"/>
</dbReference>
<comment type="similarity">
    <text evidence="2">Belongs to the GTP-binding SRP family.</text>
</comment>
<protein>
    <submittedName>
        <fullName evidence="12">Unannotated protein</fullName>
    </submittedName>
</protein>
<dbReference type="InterPro" id="IPR036225">
    <property type="entry name" value="SRP/SRP_N"/>
</dbReference>
<feature type="region of interest" description="Disordered" evidence="10">
    <location>
        <begin position="30"/>
        <end position="64"/>
    </location>
</feature>
<dbReference type="HAMAP" id="MF_00920">
    <property type="entry name" value="FtsY"/>
    <property type="match status" value="1"/>
</dbReference>
<dbReference type="PROSITE" id="PS00300">
    <property type="entry name" value="SRP54"/>
    <property type="match status" value="1"/>
</dbReference>
<dbReference type="InterPro" id="IPR004390">
    <property type="entry name" value="SR_rcpt_FtsY"/>
</dbReference>
<reference evidence="12" key="1">
    <citation type="submission" date="2020-05" db="EMBL/GenBank/DDBJ databases">
        <authorList>
            <person name="Chiriac C."/>
            <person name="Salcher M."/>
            <person name="Ghai R."/>
            <person name="Kavagutti S V."/>
        </authorList>
    </citation>
    <scope>NUCLEOTIDE SEQUENCE</scope>
</reference>
<dbReference type="InterPro" id="IPR013822">
    <property type="entry name" value="Signal_recog_particl_SRP54_hlx"/>
</dbReference>
<dbReference type="Pfam" id="PF02881">
    <property type="entry name" value="SRP54_N"/>
    <property type="match status" value="1"/>
</dbReference>
<proteinExistence type="inferred from homology"/>
<dbReference type="SUPFAM" id="SSF52540">
    <property type="entry name" value="P-loop containing nucleoside triphosphate hydrolases"/>
    <property type="match status" value="1"/>
</dbReference>
<dbReference type="PANTHER" id="PTHR43134">
    <property type="entry name" value="SIGNAL RECOGNITION PARTICLE RECEPTOR SUBUNIT ALPHA"/>
    <property type="match status" value="1"/>
</dbReference>
<sequence>MEWIYLALVALVLLFGIGVVVLNRRRSPELTPDRTSEIVRPPRPAVEPRSQRDETPAPVGASASTAVLEPEQVLEEPAVEEPVVEGAVADEPTVEDLAVAEVVERPTFRSRMGKARSALTGAFLGIRTRAGITDDTWDDLEEALLRADVGVRVTDELLTGLRARVKAKEIATPDALLDALRAEMTGRLAGSERDLQFVAGDPGSPNVWLFVGVNGVGKTTTIGKVGALQRGEGRTVLMAAGDTFRAAAAEQLATWAERSGSEFVRGAEGGDPSSVIFDGVERAAARGIDLVLADTAGRLHTKSNLMDELRKVRRVASKGAGRVTEVLLVIDATTGQNGLTQARQFGDALTTDDTGVGLTGVVLTKLDGSAKGGIVFAIETELGIPVKLVGLGETIGDLVPFDPAQFIDALFAES</sequence>
<dbReference type="FunFam" id="3.40.50.300:FF:000053">
    <property type="entry name" value="Signal recognition particle receptor FtsY"/>
    <property type="match status" value="1"/>
</dbReference>
<organism evidence="12">
    <name type="scientific">freshwater metagenome</name>
    <dbReference type="NCBI Taxonomy" id="449393"/>
    <lineage>
        <taxon>unclassified sequences</taxon>
        <taxon>metagenomes</taxon>
        <taxon>ecological metagenomes</taxon>
    </lineage>
</organism>
<dbReference type="EMBL" id="CAEZSR010000065">
    <property type="protein sequence ID" value="CAB4562755.1"/>
    <property type="molecule type" value="Genomic_DNA"/>
</dbReference>
<evidence type="ECO:0000259" key="11">
    <source>
        <dbReference type="PROSITE" id="PS00300"/>
    </source>
</evidence>
<accession>A0A6J6DI64</accession>
<dbReference type="Gene3D" id="3.40.50.300">
    <property type="entry name" value="P-loop containing nucleotide triphosphate hydrolases"/>
    <property type="match status" value="1"/>
</dbReference>
<dbReference type="Pfam" id="PF00448">
    <property type="entry name" value="SRP54"/>
    <property type="match status" value="1"/>
</dbReference>
<keyword evidence="9" id="KW-0675">Receptor</keyword>
<evidence type="ECO:0000256" key="6">
    <source>
        <dbReference type="ARBA" id="ARBA00022801"/>
    </source>
</evidence>
<dbReference type="PANTHER" id="PTHR43134:SF1">
    <property type="entry name" value="SIGNAL RECOGNITION PARTICLE RECEPTOR SUBUNIT ALPHA"/>
    <property type="match status" value="1"/>
</dbReference>
<dbReference type="NCBIfam" id="TIGR00064">
    <property type="entry name" value="ftsY"/>
    <property type="match status" value="1"/>
</dbReference>
<dbReference type="SUPFAM" id="SSF47364">
    <property type="entry name" value="Domain of the SRP/SRP receptor G-proteins"/>
    <property type="match status" value="1"/>
</dbReference>
<keyword evidence="7" id="KW-0342">GTP-binding</keyword>
<dbReference type="InterPro" id="IPR000897">
    <property type="entry name" value="SRP54_GTPase_dom"/>
</dbReference>
<dbReference type="AlphaFoldDB" id="A0A6J6DI64"/>
<dbReference type="Gene3D" id="1.20.120.140">
    <property type="entry name" value="Signal recognition particle SRP54, nucleotide-binding domain"/>
    <property type="match status" value="1"/>
</dbReference>
<keyword evidence="6" id="KW-0378">Hydrolase</keyword>
<dbReference type="SMART" id="SM00962">
    <property type="entry name" value="SRP54"/>
    <property type="match status" value="1"/>
</dbReference>
<evidence type="ECO:0000256" key="1">
    <source>
        <dbReference type="ARBA" id="ARBA00004413"/>
    </source>
</evidence>
<dbReference type="GO" id="GO:0005525">
    <property type="term" value="F:GTP binding"/>
    <property type="evidence" value="ECO:0007669"/>
    <property type="project" value="UniProtKB-KW"/>
</dbReference>
<dbReference type="InterPro" id="IPR027417">
    <property type="entry name" value="P-loop_NTPase"/>
</dbReference>
<comment type="subcellular location">
    <subcellularLocation>
        <location evidence="1">Cell membrane</location>
        <topology evidence="1">Peripheral membrane protein</topology>
        <orientation evidence="1">Cytoplasmic side</orientation>
    </subcellularLocation>
</comment>
<dbReference type="GO" id="GO:0003924">
    <property type="term" value="F:GTPase activity"/>
    <property type="evidence" value="ECO:0007669"/>
    <property type="project" value="TreeGrafter"/>
</dbReference>
<keyword evidence="5" id="KW-0547">Nucleotide-binding</keyword>
<dbReference type="GO" id="GO:0005737">
    <property type="term" value="C:cytoplasm"/>
    <property type="evidence" value="ECO:0007669"/>
    <property type="project" value="UniProtKB-ARBA"/>
</dbReference>
<keyword evidence="8" id="KW-0472">Membrane</keyword>
<name>A0A6J6DI64_9ZZZZ</name>
<evidence type="ECO:0000313" key="12">
    <source>
        <dbReference type="EMBL" id="CAB4562755.1"/>
    </source>
</evidence>
<dbReference type="InterPro" id="IPR003593">
    <property type="entry name" value="AAA+_ATPase"/>
</dbReference>
<evidence type="ECO:0000256" key="10">
    <source>
        <dbReference type="SAM" id="MobiDB-lite"/>
    </source>
</evidence>
<dbReference type="SMART" id="SM00382">
    <property type="entry name" value="AAA"/>
    <property type="match status" value="1"/>
</dbReference>
<dbReference type="SMART" id="SM00963">
    <property type="entry name" value="SRP54_N"/>
    <property type="match status" value="1"/>
</dbReference>
<keyword evidence="3" id="KW-1003">Cell membrane</keyword>
<evidence type="ECO:0000256" key="5">
    <source>
        <dbReference type="ARBA" id="ARBA00022741"/>
    </source>
</evidence>
<gene>
    <name evidence="12" type="ORF">UFOPK1493_01893</name>
</gene>
<evidence type="ECO:0000256" key="8">
    <source>
        <dbReference type="ARBA" id="ARBA00023136"/>
    </source>
</evidence>
<keyword evidence="4" id="KW-0963">Cytoplasm</keyword>
<evidence type="ECO:0000256" key="7">
    <source>
        <dbReference type="ARBA" id="ARBA00023134"/>
    </source>
</evidence>
<evidence type="ECO:0000256" key="9">
    <source>
        <dbReference type="ARBA" id="ARBA00023170"/>
    </source>
</evidence>
<evidence type="ECO:0000256" key="3">
    <source>
        <dbReference type="ARBA" id="ARBA00022475"/>
    </source>
</evidence>
<feature type="domain" description="SRP54-type proteins GTP-binding" evidence="11">
    <location>
        <begin position="385"/>
        <end position="398"/>
    </location>
</feature>
<evidence type="ECO:0000256" key="4">
    <source>
        <dbReference type="ARBA" id="ARBA00022490"/>
    </source>
</evidence>
<dbReference type="GO" id="GO:0005047">
    <property type="term" value="F:signal recognition particle binding"/>
    <property type="evidence" value="ECO:0007669"/>
    <property type="project" value="TreeGrafter"/>
</dbReference>
<evidence type="ECO:0000256" key="2">
    <source>
        <dbReference type="ARBA" id="ARBA00008531"/>
    </source>
</evidence>